<sequence>MPDGPHIRARQVQNSLAALAKLTPEREHEIYAKLDAIDPAILAGVRRARARDWIPLAHDVQLSEVVEATLGPGSDRARARASLTLSLESSTFLEPLVRGVELVFGLEPSALLRQTTRGWAALFLNAGSIRYVVAGPSERLIEYTEIPQVVVDSEVYLNSIAGALEALAGLAKVAATVEVRERDTAERRAVFRARW</sequence>
<proteinExistence type="predicted"/>
<reference evidence="1 2" key="1">
    <citation type="submission" date="2007-06" db="EMBL/GenBank/DDBJ databases">
        <authorList>
            <person name="Shimkets L."/>
            <person name="Ferriera S."/>
            <person name="Johnson J."/>
            <person name="Kravitz S."/>
            <person name="Beeson K."/>
            <person name="Sutton G."/>
            <person name="Rogers Y.-H."/>
            <person name="Friedman R."/>
            <person name="Frazier M."/>
            <person name="Venter J.C."/>
        </authorList>
    </citation>
    <scope>NUCLEOTIDE SEQUENCE [LARGE SCALE GENOMIC DNA]</scope>
    <source>
        <strain evidence="1 2">SIR-1</strain>
    </source>
</reference>
<name>A6GB44_9BACT</name>
<gene>
    <name evidence="1" type="ORF">PPSIR1_37594</name>
</gene>
<dbReference type="STRING" id="391625.PPSIR1_37594"/>
<comment type="caution">
    <text evidence="1">The sequence shown here is derived from an EMBL/GenBank/DDBJ whole genome shotgun (WGS) entry which is preliminary data.</text>
</comment>
<organism evidence="1 2">
    <name type="scientific">Plesiocystis pacifica SIR-1</name>
    <dbReference type="NCBI Taxonomy" id="391625"/>
    <lineage>
        <taxon>Bacteria</taxon>
        <taxon>Pseudomonadati</taxon>
        <taxon>Myxococcota</taxon>
        <taxon>Polyangia</taxon>
        <taxon>Nannocystales</taxon>
        <taxon>Nannocystaceae</taxon>
        <taxon>Plesiocystis</taxon>
    </lineage>
</organism>
<dbReference type="OrthoDB" id="9858276at2"/>
<accession>A6GB44</accession>
<evidence type="ECO:0000313" key="1">
    <source>
        <dbReference type="EMBL" id="EDM76926.1"/>
    </source>
</evidence>
<dbReference type="Proteomes" id="UP000005801">
    <property type="component" value="Unassembled WGS sequence"/>
</dbReference>
<keyword evidence="2" id="KW-1185">Reference proteome</keyword>
<evidence type="ECO:0000313" key="2">
    <source>
        <dbReference type="Proteomes" id="UP000005801"/>
    </source>
</evidence>
<dbReference type="RefSeq" id="WP_006973935.1">
    <property type="nucleotide sequence ID" value="NZ_ABCS01000055.1"/>
</dbReference>
<dbReference type="AlphaFoldDB" id="A6GB44"/>
<dbReference type="EMBL" id="ABCS01000055">
    <property type="protein sequence ID" value="EDM76926.1"/>
    <property type="molecule type" value="Genomic_DNA"/>
</dbReference>
<protein>
    <submittedName>
        <fullName evidence="1">Uncharacterized protein</fullName>
    </submittedName>
</protein>